<dbReference type="EMBL" id="SOYS01000006">
    <property type="protein sequence ID" value="NIY48560.1"/>
    <property type="molecule type" value="Genomic_DNA"/>
</dbReference>
<comment type="caution">
    <text evidence="2">The sequence shown here is derived from an EMBL/GenBank/DDBJ whole genome shotgun (WGS) entry which is preliminary data.</text>
</comment>
<protein>
    <recommendedName>
        <fullName evidence="1">FAD-dependent urate hydroxylase HpyO/Asp monooxygenase CreE-like FAD/NAD(P)-binding domain-containing protein</fullName>
    </recommendedName>
</protein>
<evidence type="ECO:0000259" key="1">
    <source>
        <dbReference type="Pfam" id="PF13454"/>
    </source>
</evidence>
<evidence type="ECO:0000313" key="3">
    <source>
        <dbReference type="Proteomes" id="UP000697927"/>
    </source>
</evidence>
<dbReference type="RefSeq" id="WP_167612533.1">
    <property type="nucleotide sequence ID" value="NZ_SOYS01000006.1"/>
</dbReference>
<gene>
    <name evidence="2" type="ORF">E2L00_13860</name>
</gene>
<feature type="domain" description="FAD-dependent urate hydroxylase HpyO/Asp monooxygenase CreE-like FAD/NAD(P)-binding" evidence="1">
    <location>
        <begin position="9"/>
        <end position="168"/>
    </location>
</feature>
<dbReference type="Pfam" id="PF13454">
    <property type="entry name" value="NAD_binding_9"/>
    <property type="match status" value="1"/>
</dbReference>
<proteinExistence type="predicted"/>
<dbReference type="InterPro" id="IPR038732">
    <property type="entry name" value="HpyO/CreE_NAD-binding"/>
</dbReference>
<reference evidence="2 3" key="1">
    <citation type="journal article" date="2020" name="Microorganisms">
        <title>Polyphasic Characterisation of Cedecea colo sp. nov., a New Enteric Bacterium Isolated from the Koala Hindgut.</title>
        <authorList>
            <person name="Boath J.M."/>
            <person name="Dakhal S."/>
            <person name="Van T.T.H."/>
            <person name="Moore R.J."/>
            <person name="Dekiwadia C."/>
            <person name="Macreadie I.G."/>
        </authorList>
    </citation>
    <scope>NUCLEOTIDE SEQUENCE [LARGE SCALE GENOMIC DNA]</scope>
    <source>
        <strain evidence="2 3">ZA</strain>
    </source>
</reference>
<name>A0ABX0VNC6_9ENTR</name>
<dbReference type="InterPro" id="IPR036188">
    <property type="entry name" value="FAD/NAD-bd_sf"/>
</dbReference>
<dbReference type="PANTHER" id="PTHR40254">
    <property type="entry name" value="BLR0577 PROTEIN"/>
    <property type="match status" value="1"/>
</dbReference>
<sequence>MQERKYIGLVGGGASAISFINEFTKMEKAPGKQIVIYVFDKSDYLGPGNAYGPRDVESNILNTKAGYITAINGKPGDFYAWYLDNQGDLLVEFPRLYGPDDYVPRALFGKYMKYSFRDRSKYALLNGIQVVNIHAEVVDLEPDGDVFQVKTRCGGSYAVDCVVLACGTLKADKDQVADDTIFNDPYPVKKVVNAIQREASVGIIGSRLGAIDTVIGLAEAGHQGKISIFSRSGYFPWVRGTQGRYECRYLNPAIIQELIDGLDRPLRLSDIGHLFVRELEYYRGNNEDQLEPLSFPPPPITCLAEHLSNELSLSLGPRGWQAIIYNTNSMLSLIWNSLDESEKDMFFNEYLSPAISMRVSIPRENAVKILELVNSGKVAFIVGDAVMTARDGRHFIECAGETFDVDYIVKAMGSPRRLAQTDSALFKNLLSKGIVEQHKYGGINVTHDNRVLDDRGRASSRLFATGEVTCGVNLFTSAMDIICTQAAKCARSCSQAIDESSMGVA</sequence>
<evidence type="ECO:0000313" key="2">
    <source>
        <dbReference type="EMBL" id="NIY48560.1"/>
    </source>
</evidence>
<dbReference type="Proteomes" id="UP000697927">
    <property type="component" value="Unassembled WGS sequence"/>
</dbReference>
<organism evidence="2 3">
    <name type="scientific">Cedecea colo</name>
    <dbReference type="NCBI Taxonomy" id="2552946"/>
    <lineage>
        <taxon>Bacteria</taxon>
        <taxon>Pseudomonadati</taxon>
        <taxon>Pseudomonadota</taxon>
        <taxon>Gammaproteobacteria</taxon>
        <taxon>Enterobacterales</taxon>
        <taxon>Enterobacteriaceae</taxon>
        <taxon>Cedecea</taxon>
    </lineage>
</organism>
<dbReference type="SUPFAM" id="SSF51905">
    <property type="entry name" value="FAD/NAD(P)-binding domain"/>
    <property type="match status" value="2"/>
</dbReference>
<accession>A0ABX0VNC6</accession>
<dbReference type="Gene3D" id="3.50.50.60">
    <property type="entry name" value="FAD/NAD(P)-binding domain"/>
    <property type="match status" value="1"/>
</dbReference>
<dbReference type="PANTHER" id="PTHR40254:SF1">
    <property type="entry name" value="BLR0577 PROTEIN"/>
    <property type="match status" value="1"/>
</dbReference>
<dbReference type="InterPro" id="IPR052189">
    <property type="entry name" value="L-asp_N-monooxygenase_NS-form"/>
</dbReference>
<keyword evidence="3" id="KW-1185">Reference proteome</keyword>